<feature type="transmembrane region" description="Helical" evidence="1">
    <location>
        <begin position="39"/>
        <end position="62"/>
    </location>
</feature>
<dbReference type="WBParaSite" id="SVE_0742200.1">
    <property type="protein sequence ID" value="SVE_0742200.1"/>
    <property type="gene ID" value="SVE_0742200"/>
</dbReference>
<feature type="transmembrane region" description="Helical" evidence="1">
    <location>
        <begin position="69"/>
        <end position="89"/>
    </location>
</feature>
<reference evidence="3" key="2">
    <citation type="submission" date="2015-08" db="UniProtKB">
        <authorList>
            <consortium name="WormBaseParasite"/>
        </authorList>
    </citation>
    <scope>IDENTIFICATION</scope>
</reference>
<evidence type="ECO:0000313" key="3">
    <source>
        <dbReference type="WBParaSite" id="SVE_0742200.1"/>
    </source>
</evidence>
<feature type="transmembrane region" description="Helical" evidence="1">
    <location>
        <begin position="101"/>
        <end position="128"/>
    </location>
</feature>
<evidence type="ECO:0000313" key="2">
    <source>
        <dbReference type="Proteomes" id="UP000035680"/>
    </source>
</evidence>
<keyword evidence="1" id="KW-0472">Membrane</keyword>
<keyword evidence="1" id="KW-0812">Transmembrane</keyword>
<evidence type="ECO:0000256" key="1">
    <source>
        <dbReference type="SAM" id="Phobius"/>
    </source>
</evidence>
<organism evidence="2 3">
    <name type="scientific">Strongyloides venezuelensis</name>
    <name type="common">Threadworm</name>
    <dbReference type="NCBI Taxonomy" id="75913"/>
    <lineage>
        <taxon>Eukaryota</taxon>
        <taxon>Metazoa</taxon>
        <taxon>Ecdysozoa</taxon>
        <taxon>Nematoda</taxon>
        <taxon>Chromadorea</taxon>
        <taxon>Rhabditida</taxon>
        <taxon>Tylenchina</taxon>
        <taxon>Panagrolaimomorpha</taxon>
        <taxon>Strongyloidoidea</taxon>
        <taxon>Strongyloididae</taxon>
        <taxon>Strongyloides</taxon>
    </lineage>
</organism>
<name>A0A0K0FEY3_STRVS</name>
<feature type="transmembrane region" description="Helical" evidence="1">
    <location>
        <begin position="12"/>
        <end position="33"/>
    </location>
</feature>
<keyword evidence="2" id="KW-1185">Reference proteome</keyword>
<dbReference type="Proteomes" id="UP000035680">
    <property type="component" value="Unassembled WGS sequence"/>
</dbReference>
<sequence>MLDKKIKLRGAIFLCSAVGGAISLWSMFGALSYKLASKYLTTSIALTTLIVISALIVCLAAIFQLNEEYLSIIYTLLGLSILITFLNIVHGCVIPIKECKYFVLSMSLAASINGITCVILASVLRYYYKIPIPTDKWYCQNSWP</sequence>
<accession>A0A0K0FEY3</accession>
<proteinExistence type="predicted"/>
<reference evidence="2" key="1">
    <citation type="submission" date="2014-07" db="EMBL/GenBank/DDBJ databases">
        <authorList>
            <person name="Martin A.A"/>
            <person name="De Silva N."/>
        </authorList>
    </citation>
    <scope>NUCLEOTIDE SEQUENCE</scope>
</reference>
<keyword evidence="1" id="KW-1133">Transmembrane helix</keyword>
<protein>
    <submittedName>
        <fullName evidence="3">Uncharacterized protein</fullName>
    </submittedName>
</protein>
<dbReference type="AlphaFoldDB" id="A0A0K0FEY3"/>